<accession>A0ABX9IJ11</accession>
<dbReference type="Pfam" id="PF08937">
    <property type="entry name" value="ThsB_TIR"/>
    <property type="match status" value="1"/>
</dbReference>
<dbReference type="Proteomes" id="UP000256491">
    <property type="component" value="Unassembled WGS sequence"/>
</dbReference>
<organism evidence="2 3">
    <name type="scientific">Chryseobacterium rhizosphaerae</name>
    <dbReference type="NCBI Taxonomy" id="395937"/>
    <lineage>
        <taxon>Bacteria</taxon>
        <taxon>Pseudomonadati</taxon>
        <taxon>Bacteroidota</taxon>
        <taxon>Flavobacteriia</taxon>
        <taxon>Flavobacteriales</taxon>
        <taxon>Weeksellaceae</taxon>
        <taxon>Chryseobacterium group</taxon>
        <taxon>Chryseobacterium</taxon>
    </lineage>
</organism>
<protein>
    <recommendedName>
        <fullName evidence="1">Thoeris protein ThsB TIR-like domain-containing protein</fullName>
    </recommendedName>
</protein>
<dbReference type="Gene3D" id="3.40.50.10140">
    <property type="entry name" value="Toll/interleukin-1 receptor homology (TIR) domain"/>
    <property type="match status" value="1"/>
</dbReference>
<evidence type="ECO:0000259" key="1">
    <source>
        <dbReference type="Pfam" id="PF08937"/>
    </source>
</evidence>
<comment type="caution">
    <text evidence="2">The sequence shown here is derived from an EMBL/GenBank/DDBJ whole genome shotgun (WGS) entry which is preliminary data.</text>
</comment>
<proteinExistence type="predicted"/>
<sequence length="94" mass="10503">MIKQVITLLNKLGVDVYVDWLDNGMPQNTNCSIATRIKGKIKQNDKFILLATEAAIVSKWCNWELGYGGAQKYFKNIVVMAITNSENNSFSGSE</sequence>
<feature type="domain" description="Thoeris protein ThsB TIR-like" evidence="1">
    <location>
        <begin position="26"/>
        <end position="86"/>
    </location>
</feature>
<dbReference type="InterPro" id="IPR015032">
    <property type="entry name" value="ThsB__TIR-like_domain"/>
</dbReference>
<reference evidence="2 3" key="1">
    <citation type="journal article" date="2010" name="Syst. Appl. Microbiol.">
        <title>Four new species of Chryseobacterium from the rhizosphere of coastal sand dune plants, Chryseobacterium elymi sp. nov., Chryseobacterium hagamense sp. nov., Chryseobacterium lathyri sp. nov. and Chryseobacterium rhizosphaerae sp. nov.</title>
        <authorList>
            <person name="Cho S.H."/>
            <person name="Lee K.S."/>
            <person name="Shin D.S."/>
            <person name="Han J.H."/>
            <person name="Park K.S."/>
            <person name="Lee C.H."/>
            <person name="Park K.H."/>
            <person name="Kim S.B."/>
        </authorList>
    </citation>
    <scope>NUCLEOTIDE SEQUENCE [LARGE SCALE GENOMIC DNA]</scope>
    <source>
        <strain evidence="2 3">KCTC 22548</strain>
    </source>
</reference>
<evidence type="ECO:0000313" key="3">
    <source>
        <dbReference type="Proteomes" id="UP000256491"/>
    </source>
</evidence>
<gene>
    <name evidence="2" type="ORF">DRF57_13630</name>
</gene>
<keyword evidence="3" id="KW-1185">Reference proteome</keyword>
<evidence type="ECO:0000313" key="2">
    <source>
        <dbReference type="EMBL" id="REC74530.1"/>
    </source>
</evidence>
<name>A0ABX9IJ11_9FLAO</name>
<dbReference type="EMBL" id="QNUF01000015">
    <property type="protein sequence ID" value="REC74530.1"/>
    <property type="molecule type" value="Genomic_DNA"/>
</dbReference>
<dbReference type="InterPro" id="IPR035897">
    <property type="entry name" value="Toll_tir_struct_dom_sf"/>
</dbReference>
<dbReference type="SUPFAM" id="SSF52200">
    <property type="entry name" value="Toll/Interleukin receptor TIR domain"/>
    <property type="match status" value="1"/>
</dbReference>